<sequence>MTGITNSLARYVAELDYSDLPAEVPERASHLAIDLIGSIVRASKEADSTPSLLGMLKRLGMDGPGQSSVFGLGRRYSPATAALLNGALGHSLDFDDTHADSSLHPSAPVVPAAFAAAEMVGASGKELLAAIVAGYEVCCRLGNALDPTAHYARGFHPTATAGTFGAAAAAGKLLGLDAAGLASAFGVAASQAAGSLQFLVNGAWNKRYQVGAAAMNGLIAATLAKEEFIGAADAIEGKHGFLVGYTDNARPELATRELGQTYETMKIGIKPYPACRYTHAAVDGLLRLRRLHGWTAQDIQSVRVGLHQNGIVLTGAPLEEKRRPRSVVEGQFSMPFAAAIALYKGSFGWDDYALLGNPDVEAIASRVVVERDERLEGLRHPFGAIISVSTPSGVIEERIADPSGEPDTFPDRSAVEAKFMTLATPVLGNGASSLFMQLEALPSVANINDFSILSV</sequence>
<organism evidence="4 5">
    <name type="scientific">Rhizobium alvei</name>
    <dbReference type="NCBI Taxonomy" id="1132659"/>
    <lineage>
        <taxon>Bacteria</taxon>
        <taxon>Pseudomonadati</taxon>
        <taxon>Pseudomonadota</taxon>
        <taxon>Alphaproteobacteria</taxon>
        <taxon>Hyphomicrobiales</taxon>
        <taxon>Rhizobiaceae</taxon>
        <taxon>Rhizobium/Agrobacterium group</taxon>
        <taxon>Rhizobium</taxon>
    </lineage>
</organism>
<evidence type="ECO:0000313" key="4">
    <source>
        <dbReference type="EMBL" id="MDO6966185.1"/>
    </source>
</evidence>
<dbReference type="InterPro" id="IPR036148">
    <property type="entry name" value="MmgE/PrpD_sf"/>
</dbReference>
<evidence type="ECO:0000259" key="2">
    <source>
        <dbReference type="Pfam" id="PF03972"/>
    </source>
</evidence>
<dbReference type="Pfam" id="PF03972">
    <property type="entry name" value="MmgE_PrpD_N"/>
    <property type="match status" value="1"/>
</dbReference>
<feature type="domain" description="MmgE/PrpD C-terminal" evidence="3">
    <location>
        <begin position="272"/>
        <end position="429"/>
    </location>
</feature>
<dbReference type="RefSeq" id="WP_304378110.1">
    <property type="nucleotide sequence ID" value="NZ_JAUOZU010000016.1"/>
</dbReference>
<dbReference type="PANTHER" id="PTHR16943:SF8">
    <property type="entry name" value="2-METHYLCITRATE DEHYDRATASE"/>
    <property type="match status" value="1"/>
</dbReference>
<dbReference type="InterPro" id="IPR045337">
    <property type="entry name" value="MmgE_PrpD_C"/>
</dbReference>
<reference evidence="4" key="2">
    <citation type="submission" date="2023-07" db="EMBL/GenBank/DDBJ databases">
        <authorList>
            <person name="Shen H."/>
        </authorList>
    </citation>
    <scope>NUCLEOTIDE SEQUENCE</scope>
    <source>
        <strain evidence="4">TNR-22</strain>
    </source>
</reference>
<gene>
    <name evidence="4" type="ORF">Q4481_19710</name>
</gene>
<keyword evidence="5" id="KW-1185">Reference proteome</keyword>
<name>A0ABT8YR49_9HYPH</name>
<dbReference type="Proteomes" id="UP001174932">
    <property type="component" value="Unassembled WGS sequence"/>
</dbReference>
<proteinExistence type="inferred from homology"/>
<accession>A0ABT8YR49</accession>
<comment type="caution">
    <text evidence="4">The sequence shown here is derived from an EMBL/GenBank/DDBJ whole genome shotgun (WGS) entry which is preliminary data.</text>
</comment>
<dbReference type="SUPFAM" id="SSF103378">
    <property type="entry name" value="2-methylcitrate dehydratase PrpD"/>
    <property type="match status" value="1"/>
</dbReference>
<dbReference type="InterPro" id="IPR045336">
    <property type="entry name" value="MmgE_PrpD_N"/>
</dbReference>
<dbReference type="PANTHER" id="PTHR16943">
    <property type="entry name" value="2-METHYLCITRATE DEHYDRATASE-RELATED"/>
    <property type="match status" value="1"/>
</dbReference>
<dbReference type="Pfam" id="PF19305">
    <property type="entry name" value="MmgE_PrpD_C"/>
    <property type="match status" value="1"/>
</dbReference>
<protein>
    <submittedName>
        <fullName evidence="4">MmgE/PrpD family protein</fullName>
    </submittedName>
</protein>
<evidence type="ECO:0000256" key="1">
    <source>
        <dbReference type="ARBA" id="ARBA00006174"/>
    </source>
</evidence>
<evidence type="ECO:0000313" key="5">
    <source>
        <dbReference type="Proteomes" id="UP001174932"/>
    </source>
</evidence>
<evidence type="ECO:0000259" key="3">
    <source>
        <dbReference type="Pfam" id="PF19305"/>
    </source>
</evidence>
<dbReference type="InterPro" id="IPR042183">
    <property type="entry name" value="MmgE/PrpD_sf_1"/>
</dbReference>
<feature type="domain" description="MmgE/PrpD N-terminal" evidence="2">
    <location>
        <begin position="7"/>
        <end position="252"/>
    </location>
</feature>
<dbReference type="InterPro" id="IPR005656">
    <property type="entry name" value="MmgE_PrpD"/>
</dbReference>
<dbReference type="Gene3D" id="3.30.1330.120">
    <property type="entry name" value="2-methylcitrate dehydratase PrpD"/>
    <property type="match status" value="1"/>
</dbReference>
<dbReference type="EMBL" id="JAUOZU010000016">
    <property type="protein sequence ID" value="MDO6966185.1"/>
    <property type="molecule type" value="Genomic_DNA"/>
</dbReference>
<dbReference type="InterPro" id="IPR042188">
    <property type="entry name" value="MmgE/PrpD_sf_2"/>
</dbReference>
<comment type="similarity">
    <text evidence="1">Belongs to the PrpD family.</text>
</comment>
<reference evidence="4" key="1">
    <citation type="journal article" date="2015" name="Int. J. Syst. Evol. Microbiol.">
        <title>Rhizobium alvei sp. nov., isolated from a freshwater river.</title>
        <authorList>
            <person name="Sheu S.Y."/>
            <person name="Huang H.W."/>
            <person name="Young C.C."/>
            <person name="Chen W.M."/>
        </authorList>
    </citation>
    <scope>NUCLEOTIDE SEQUENCE</scope>
    <source>
        <strain evidence="4">TNR-22</strain>
    </source>
</reference>
<dbReference type="Gene3D" id="1.10.4100.10">
    <property type="entry name" value="2-methylcitrate dehydratase PrpD"/>
    <property type="match status" value="1"/>
</dbReference>